<evidence type="ECO:0000256" key="2">
    <source>
        <dbReference type="ARBA" id="ARBA00013064"/>
    </source>
</evidence>
<dbReference type="EC" id="3.1.3.48" evidence="2"/>
<protein>
    <recommendedName>
        <fullName evidence="2">protein-tyrosine-phosphatase</fullName>
        <ecNumber evidence="2">3.1.3.48</ecNumber>
    </recommendedName>
</protein>
<dbReference type="InterPro" id="IPR050438">
    <property type="entry name" value="LMW_PTPase"/>
</dbReference>
<comment type="caution">
    <text evidence="7">The sequence shown here is derived from an EMBL/GenBank/DDBJ whole genome shotgun (WGS) entry which is preliminary data.</text>
</comment>
<dbReference type="EMBL" id="WHPF01000003">
    <property type="protein sequence ID" value="NNV54789.1"/>
    <property type="molecule type" value="Genomic_DNA"/>
</dbReference>
<evidence type="ECO:0000256" key="1">
    <source>
        <dbReference type="ARBA" id="ARBA00011063"/>
    </source>
</evidence>
<keyword evidence="3" id="KW-0378">Hydrolase</keyword>
<dbReference type="InterPro" id="IPR036196">
    <property type="entry name" value="Ptyr_pPase_sf"/>
</dbReference>
<name>A0A8J8FGR7_9BACT</name>
<dbReference type="PRINTS" id="PR00719">
    <property type="entry name" value="LMWPTPASE"/>
</dbReference>
<evidence type="ECO:0000259" key="6">
    <source>
        <dbReference type="SMART" id="SM00226"/>
    </source>
</evidence>
<dbReference type="AlphaFoldDB" id="A0A8J8FGR7"/>
<keyword evidence="4" id="KW-0904">Protein phosphatase</keyword>
<dbReference type="Gene3D" id="3.40.50.2300">
    <property type="match status" value="1"/>
</dbReference>
<feature type="active site" description="Nucleophile" evidence="5">
    <location>
        <position position="3"/>
    </location>
</feature>
<accession>A0A8J8FGR7</accession>
<evidence type="ECO:0000313" key="8">
    <source>
        <dbReference type="Proteomes" id="UP000598971"/>
    </source>
</evidence>
<dbReference type="SMART" id="SM00226">
    <property type="entry name" value="LMWPc"/>
    <property type="match status" value="1"/>
</dbReference>
<dbReference type="SUPFAM" id="SSF52788">
    <property type="entry name" value="Phosphotyrosine protein phosphatases I"/>
    <property type="match status" value="1"/>
</dbReference>
<dbReference type="CDD" id="cd16343">
    <property type="entry name" value="LMWPTP"/>
    <property type="match status" value="1"/>
</dbReference>
<dbReference type="InterPro" id="IPR017867">
    <property type="entry name" value="Tyr_phospatase_low_mol_wt"/>
</dbReference>
<gene>
    <name evidence="7" type="ORF">GD597_04885</name>
</gene>
<keyword evidence="8" id="KW-1185">Reference proteome</keyword>
<dbReference type="Proteomes" id="UP000598971">
    <property type="component" value="Unassembled WGS sequence"/>
</dbReference>
<organism evidence="7 8">
    <name type="scientific">Limnovirga soli</name>
    <dbReference type="NCBI Taxonomy" id="2656915"/>
    <lineage>
        <taxon>Bacteria</taxon>
        <taxon>Pseudomonadati</taxon>
        <taxon>Bacteroidota</taxon>
        <taxon>Chitinophagia</taxon>
        <taxon>Chitinophagales</taxon>
        <taxon>Chitinophagaceae</taxon>
        <taxon>Limnovirga</taxon>
    </lineage>
</organism>
<comment type="similarity">
    <text evidence="1">Belongs to the low molecular weight phosphotyrosine protein phosphatase family.</text>
</comment>
<dbReference type="PANTHER" id="PTHR11717:SF7">
    <property type="entry name" value="LOW MOLECULAR WEIGHT PHOSPHOTYROSINE PROTEIN PHOSPHATASE"/>
    <property type="match status" value="1"/>
</dbReference>
<sequence>MVCLGNICRSPLAEGILQQKASLAGLNWMIDSAGTGNYHIGQAPHTLSQKVAQQNQINISEQKARQFTKEDMLNFDRIYVMDSENYQAVKKMSGSFFNAAKTELLLNELYPHQNRAVPDPWYHEEPAYHEVFNLISEACDKIIQKYSSIS</sequence>
<feature type="domain" description="Phosphotyrosine protein phosphatase I" evidence="6">
    <location>
        <begin position="2"/>
        <end position="145"/>
    </location>
</feature>
<dbReference type="PANTHER" id="PTHR11717">
    <property type="entry name" value="LOW MOLECULAR WEIGHT PROTEIN TYROSINE PHOSPHATASE"/>
    <property type="match status" value="1"/>
</dbReference>
<dbReference type="Pfam" id="PF01451">
    <property type="entry name" value="LMWPc"/>
    <property type="match status" value="1"/>
</dbReference>
<evidence type="ECO:0000256" key="5">
    <source>
        <dbReference type="PIRSR" id="PIRSR617867-1"/>
    </source>
</evidence>
<dbReference type="GO" id="GO:0004725">
    <property type="term" value="F:protein tyrosine phosphatase activity"/>
    <property type="evidence" value="ECO:0007669"/>
    <property type="project" value="UniProtKB-EC"/>
</dbReference>
<proteinExistence type="inferred from homology"/>
<evidence type="ECO:0000256" key="3">
    <source>
        <dbReference type="ARBA" id="ARBA00022801"/>
    </source>
</evidence>
<evidence type="ECO:0000313" key="7">
    <source>
        <dbReference type="EMBL" id="NNV54789.1"/>
    </source>
</evidence>
<feature type="active site" description="Proton donor" evidence="5">
    <location>
        <position position="119"/>
    </location>
</feature>
<reference evidence="7" key="1">
    <citation type="submission" date="2019-10" db="EMBL/GenBank/DDBJ databases">
        <title>Draft genome sequence of Panacibacter sp. KCS-6.</title>
        <authorList>
            <person name="Yim K.J."/>
        </authorList>
    </citation>
    <scope>NUCLEOTIDE SEQUENCE</scope>
    <source>
        <strain evidence="7">KCS-6</strain>
    </source>
</reference>
<dbReference type="InterPro" id="IPR023485">
    <property type="entry name" value="Ptyr_pPase"/>
</dbReference>
<feature type="active site" evidence="5">
    <location>
        <position position="9"/>
    </location>
</feature>
<evidence type="ECO:0000256" key="4">
    <source>
        <dbReference type="ARBA" id="ARBA00022912"/>
    </source>
</evidence>